<evidence type="ECO:0000256" key="1">
    <source>
        <dbReference type="ARBA" id="ARBA00004540"/>
    </source>
</evidence>
<dbReference type="PANTHER" id="PTHR47808:SF2">
    <property type="entry name" value="LEM DOMAIN-CONTAINING PROTEIN 2"/>
    <property type="match status" value="1"/>
</dbReference>
<dbReference type="InterPro" id="IPR018996">
    <property type="entry name" value="Man1/Src1-like_C"/>
</dbReference>
<dbReference type="Gene3D" id="1.10.10.1180">
    <property type="entry name" value="MAN1, winged-helix domain"/>
    <property type="match status" value="1"/>
</dbReference>
<feature type="transmembrane region" description="Helical" evidence="7">
    <location>
        <begin position="6"/>
        <end position="23"/>
    </location>
</feature>
<keyword evidence="2" id="KW-0597">Phosphoprotein</keyword>
<dbReference type="AlphaFoldDB" id="A0A9P8AGU0"/>
<dbReference type="GeneID" id="66114840"/>
<protein>
    <submittedName>
        <fullName evidence="9">Inner nuclear membrane protein enriched at telomere/subtelomere region</fullName>
    </submittedName>
</protein>
<evidence type="ECO:0000256" key="7">
    <source>
        <dbReference type="SAM" id="Phobius"/>
    </source>
</evidence>
<keyword evidence="5 7" id="KW-0472">Membrane</keyword>
<dbReference type="InterPro" id="IPR041885">
    <property type="entry name" value="MAN1_winged_helix_dom"/>
</dbReference>
<dbReference type="EMBL" id="JAHMUF010000016">
    <property type="protein sequence ID" value="KAG7192685.1"/>
    <property type="molecule type" value="Genomic_DNA"/>
</dbReference>
<dbReference type="GO" id="GO:0005783">
    <property type="term" value="C:endoplasmic reticulum"/>
    <property type="evidence" value="ECO:0007669"/>
    <property type="project" value="TreeGrafter"/>
</dbReference>
<dbReference type="PANTHER" id="PTHR47808">
    <property type="entry name" value="INNER NUCLEAR MEMBRANE PROTEIN HEH2-RELATED"/>
    <property type="match status" value="1"/>
</dbReference>
<dbReference type="InterPro" id="IPR044780">
    <property type="entry name" value="Heh2/Src1"/>
</dbReference>
<dbReference type="GO" id="GO:0005637">
    <property type="term" value="C:nuclear inner membrane"/>
    <property type="evidence" value="ECO:0007669"/>
    <property type="project" value="UniProtKB-SubCell"/>
</dbReference>
<name>A0A9P8AGU0_9ASCO</name>
<dbReference type="OrthoDB" id="2503928at2759"/>
<dbReference type="Pfam" id="PF09402">
    <property type="entry name" value="MSC"/>
    <property type="match status" value="1"/>
</dbReference>
<reference evidence="9" key="1">
    <citation type="submission" date="2021-03" db="EMBL/GenBank/DDBJ databases">
        <authorList>
            <person name="Palmer J.M."/>
        </authorList>
    </citation>
    <scope>NUCLEOTIDE SEQUENCE</scope>
    <source>
        <strain evidence="9">ARV_011</strain>
    </source>
</reference>
<dbReference type="GO" id="GO:0071763">
    <property type="term" value="P:nuclear membrane organization"/>
    <property type="evidence" value="ECO:0007669"/>
    <property type="project" value="TreeGrafter"/>
</dbReference>
<evidence type="ECO:0000256" key="3">
    <source>
        <dbReference type="ARBA" id="ARBA00022692"/>
    </source>
</evidence>
<accession>A0A9P8AGU0</accession>
<keyword evidence="4 7" id="KW-1133">Transmembrane helix</keyword>
<dbReference type="Proteomes" id="UP000790833">
    <property type="component" value="Unassembled WGS sequence"/>
</dbReference>
<comment type="subcellular location">
    <subcellularLocation>
        <location evidence="1">Nucleus inner membrane</location>
    </subcellularLocation>
</comment>
<evidence type="ECO:0000313" key="10">
    <source>
        <dbReference type="Proteomes" id="UP000790833"/>
    </source>
</evidence>
<keyword evidence="6" id="KW-0539">Nucleus</keyword>
<feature type="domain" description="Man1/Src1-like C-terminal" evidence="8">
    <location>
        <begin position="3"/>
        <end position="120"/>
    </location>
</feature>
<organism evidence="9 10">
    <name type="scientific">Scheffersomyces spartinae</name>
    <dbReference type="NCBI Taxonomy" id="45513"/>
    <lineage>
        <taxon>Eukaryota</taxon>
        <taxon>Fungi</taxon>
        <taxon>Dikarya</taxon>
        <taxon>Ascomycota</taxon>
        <taxon>Saccharomycotina</taxon>
        <taxon>Pichiomycetes</taxon>
        <taxon>Debaryomycetaceae</taxon>
        <taxon>Scheffersomyces</taxon>
    </lineage>
</organism>
<dbReference type="RefSeq" id="XP_043048235.1">
    <property type="nucleotide sequence ID" value="XM_043192263.1"/>
</dbReference>
<proteinExistence type="predicted"/>
<keyword evidence="10" id="KW-1185">Reference proteome</keyword>
<evidence type="ECO:0000256" key="2">
    <source>
        <dbReference type="ARBA" id="ARBA00022553"/>
    </source>
</evidence>
<keyword evidence="3 7" id="KW-0812">Transmembrane</keyword>
<dbReference type="GO" id="GO:0003682">
    <property type="term" value="F:chromatin binding"/>
    <property type="evidence" value="ECO:0007669"/>
    <property type="project" value="InterPro"/>
</dbReference>
<evidence type="ECO:0000313" key="9">
    <source>
        <dbReference type="EMBL" id="KAG7192685.1"/>
    </source>
</evidence>
<gene>
    <name evidence="9" type="primary">SRC1_1</name>
    <name evidence="9" type="ORF">KQ657_001466</name>
</gene>
<sequence length="122" mass="14733">MAILENKHIIFLVMFFILLYKITEWQYYKNKRHQLQLEIIYKEVMNKLQRQKKISELNHSIPGYIGSIQLRDLILSEESNLSRKLKLWKKVSKKVEMNTNVKSTLLESHGEIMLVWEWITNL</sequence>
<evidence type="ECO:0000259" key="8">
    <source>
        <dbReference type="Pfam" id="PF09402"/>
    </source>
</evidence>
<evidence type="ECO:0000256" key="5">
    <source>
        <dbReference type="ARBA" id="ARBA00023136"/>
    </source>
</evidence>
<dbReference type="GO" id="GO:0034399">
    <property type="term" value="C:nuclear periphery"/>
    <property type="evidence" value="ECO:0007669"/>
    <property type="project" value="TreeGrafter"/>
</dbReference>
<comment type="caution">
    <text evidence="9">The sequence shown here is derived from an EMBL/GenBank/DDBJ whole genome shotgun (WGS) entry which is preliminary data.</text>
</comment>
<evidence type="ECO:0000256" key="6">
    <source>
        <dbReference type="ARBA" id="ARBA00023242"/>
    </source>
</evidence>
<evidence type="ECO:0000256" key="4">
    <source>
        <dbReference type="ARBA" id="ARBA00022989"/>
    </source>
</evidence>